<dbReference type="SUPFAM" id="SSF50978">
    <property type="entry name" value="WD40 repeat-like"/>
    <property type="match status" value="1"/>
</dbReference>
<proteinExistence type="predicted"/>
<dbReference type="PROSITE" id="PS50082">
    <property type="entry name" value="WD_REPEATS_2"/>
    <property type="match status" value="1"/>
</dbReference>
<dbReference type="AlphaFoldDB" id="A0A4P9W0S1"/>
<gene>
    <name evidence="4" type="ORF">BDK51DRAFT_33419</name>
</gene>
<keyword evidence="5" id="KW-1185">Reference proteome</keyword>
<evidence type="ECO:0000256" key="3">
    <source>
        <dbReference type="PROSITE-ProRule" id="PRU00221"/>
    </source>
</evidence>
<sequence>MLKLEQHPGTGPPRSVFVGEAKSGPIWKSSEWRRIVGGIFTKGTLLRVCDSSAIVRRPTAAEPTARRTVAISCFCFSHELAPHVEHHNPAAKTSSSFWLVARIGVSGTCIAFNVVRRRELIVGMSDNSLHCYNIDTCQLIAKLPSYHNSEPQHISVHPHAALAISCARSEAILWDTEVWERKRLLLGSPSAIQQATFSPNGETIITSFADGNIIVWTTESFTMQWKITLEQLAGSLDEVAADAARLLSAPRVAYFALSRSGELLVYAGL</sequence>
<keyword evidence="1 3" id="KW-0853">WD repeat</keyword>
<protein>
    <submittedName>
        <fullName evidence="4">WD40-repeat-containing domain protein</fullName>
    </submittedName>
</protein>
<dbReference type="Gene3D" id="2.130.10.10">
    <property type="entry name" value="YVTN repeat-like/Quinoprotein amine dehydrogenase"/>
    <property type="match status" value="1"/>
</dbReference>
<dbReference type="InterPro" id="IPR036322">
    <property type="entry name" value="WD40_repeat_dom_sf"/>
</dbReference>
<dbReference type="EMBL" id="ML001008">
    <property type="protein sequence ID" value="RKO83636.1"/>
    <property type="molecule type" value="Genomic_DNA"/>
</dbReference>
<dbReference type="InterPro" id="IPR051570">
    <property type="entry name" value="TBC1_cilium_biogenesis"/>
</dbReference>
<dbReference type="GO" id="GO:0036064">
    <property type="term" value="C:ciliary basal body"/>
    <property type="evidence" value="ECO:0007669"/>
    <property type="project" value="TreeGrafter"/>
</dbReference>
<dbReference type="GO" id="GO:0060271">
    <property type="term" value="P:cilium assembly"/>
    <property type="evidence" value="ECO:0007669"/>
    <property type="project" value="TreeGrafter"/>
</dbReference>
<reference evidence="5" key="1">
    <citation type="journal article" date="2018" name="Nat. Microbiol.">
        <title>Leveraging single-cell genomics to expand the fungal tree of life.</title>
        <authorList>
            <person name="Ahrendt S.R."/>
            <person name="Quandt C.A."/>
            <person name="Ciobanu D."/>
            <person name="Clum A."/>
            <person name="Salamov A."/>
            <person name="Andreopoulos B."/>
            <person name="Cheng J.F."/>
            <person name="Woyke T."/>
            <person name="Pelin A."/>
            <person name="Henrissat B."/>
            <person name="Reynolds N.K."/>
            <person name="Benny G.L."/>
            <person name="Smith M.E."/>
            <person name="James T.Y."/>
            <person name="Grigoriev I.V."/>
        </authorList>
    </citation>
    <scope>NUCLEOTIDE SEQUENCE [LARGE SCALE GENOMIC DNA]</scope>
</reference>
<evidence type="ECO:0000313" key="5">
    <source>
        <dbReference type="Proteomes" id="UP000269721"/>
    </source>
</evidence>
<accession>A0A4P9W0S1</accession>
<dbReference type="PANTHER" id="PTHR19853">
    <property type="entry name" value="WD REPEAT CONTAINING PROTEIN 3 WDR3"/>
    <property type="match status" value="1"/>
</dbReference>
<dbReference type="InterPro" id="IPR001680">
    <property type="entry name" value="WD40_rpt"/>
</dbReference>
<dbReference type="PROSITE" id="PS50294">
    <property type="entry name" value="WD_REPEATS_REGION"/>
    <property type="match status" value="1"/>
</dbReference>
<dbReference type="Proteomes" id="UP000269721">
    <property type="component" value="Unassembled WGS sequence"/>
</dbReference>
<dbReference type="OrthoDB" id="5578278at2759"/>
<dbReference type="SMART" id="SM00320">
    <property type="entry name" value="WD40"/>
    <property type="match status" value="3"/>
</dbReference>
<evidence type="ECO:0000256" key="1">
    <source>
        <dbReference type="ARBA" id="ARBA00022574"/>
    </source>
</evidence>
<name>A0A4P9W0S1_9FUNG</name>
<dbReference type="InterPro" id="IPR015943">
    <property type="entry name" value="WD40/YVTN_repeat-like_dom_sf"/>
</dbReference>
<evidence type="ECO:0000256" key="2">
    <source>
        <dbReference type="ARBA" id="ARBA00022737"/>
    </source>
</evidence>
<organism evidence="4 5">
    <name type="scientific">Blyttiomyces helicus</name>
    <dbReference type="NCBI Taxonomy" id="388810"/>
    <lineage>
        <taxon>Eukaryota</taxon>
        <taxon>Fungi</taxon>
        <taxon>Fungi incertae sedis</taxon>
        <taxon>Chytridiomycota</taxon>
        <taxon>Chytridiomycota incertae sedis</taxon>
        <taxon>Chytridiomycetes</taxon>
        <taxon>Chytridiomycetes incertae sedis</taxon>
        <taxon>Blyttiomyces</taxon>
    </lineage>
</organism>
<keyword evidence="2" id="KW-0677">Repeat</keyword>
<evidence type="ECO:0000313" key="4">
    <source>
        <dbReference type="EMBL" id="RKO83636.1"/>
    </source>
</evidence>
<dbReference type="PANTHER" id="PTHR19853:SF1">
    <property type="entry name" value="TBC1 DOMAIN FAMILY MEMBER 31"/>
    <property type="match status" value="1"/>
</dbReference>
<feature type="repeat" description="WD" evidence="3">
    <location>
        <begin position="185"/>
        <end position="220"/>
    </location>
</feature>